<evidence type="ECO:0000259" key="2">
    <source>
        <dbReference type="Pfam" id="PF21104"/>
    </source>
</evidence>
<dbReference type="InterPro" id="IPR012341">
    <property type="entry name" value="6hp_glycosidase-like_sf"/>
</dbReference>
<dbReference type="InterPro" id="IPR008928">
    <property type="entry name" value="6-hairpin_glycosidase_sf"/>
</dbReference>
<feature type="domain" description="Glycosyl hydrolase family 78 alpha-rhamnosidase N-terminal" evidence="2">
    <location>
        <begin position="37"/>
        <end position="177"/>
    </location>
</feature>
<organism evidence="3 4">
    <name type="scientific">Dorea longicatena</name>
    <dbReference type="NCBI Taxonomy" id="88431"/>
    <lineage>
        <taxon>Bacteria</taxon>
        <taxon>Bacillati</taxon>
        <taxon>Bacillota</taxon>
        <taxon>Clostridia</taxon>
        <taxon>Lachnospirales</taxon>
        <taxon>Lachnospiraceae</taxon>
        <taxon>Dorea</taxon>
    </lineage>
</organism>
<name>A0A3E5GGB4_9FIRM</name>
<accession>A0A3E5GGB4</accession>
<dbReference type="SUPFAM" id="SSF48208">
    <property type="entry name" value="Six-hairpin glycosidases"/>
    <property type="match status" value="1"/>
</dbReference>
<dbReference type="GO" id="GO:0005975">
    <property type="term" value="P:carbohydrate metabolic process"/>
    <property type="evidence" value="ECO:0007669"/>
    <property type="project" value="InterPro"/>
</dbReference>
<evidence type="ECO:0000313" key="3">
    <source>
        <dbReference type="EMBL" id="RGO33857.1"/>
    </source>
</evidence>
<dbReference type="EMBL" id="QSVN01000003">
    <property type="protein sequence ID" value="RGO33857.1"/>
    <property type="molecule type" value="Genomic_DNA"/>
</dbReference>
<dbReference type="Gene3D" id="1.50.10.10">
    <property type="match status" value="1"/>
</dbReference>
<dbReference type="PANTHER" id="PTHR34987:SF4">
    <property type="entry name" value="ALPHA-L-RHAMNOSIDASE C-TERMINAL DOMAIN-CONTAINING PROTEIN"/>
    <property type="match status" value="1"/>
</dbReference>
<comment type="caution">
    <text evidence="3">The sequence shown here is derived from an EMBL/GenBank/DDBJ whole genome shotgun (WGS) entry which is preliminary data.</text>
</comment>
<dbReference type="InterPro" id="IPR049164">
    <property type="entry name" value="Glyco_hydro_78_N"/>
</dbReference>
<proteinExistence type="predicted"/>
<dbReference type="InterPro" id="IPR035396">
    <property type="entry name" value="Bac_rhamnosid6H"/>
</dbReference>
<gene>
    <name evidence="3" type="ORF">DXB16_04505</name>
</gene>
<dbReference type="AlphaFoldDB" id="A0A3E5GGB4"/>
<dbReference type="RefSeq" id="WP_117597594.1">
    <property type="nucleotide sequence ID" value="NZ_CABMEZ010000003.1"/>
</dbReference>
<reference evidence="3 4" key="1">
    <citation type="submission" date="2018-08" db="EMBL/GenBank/DDBJ databases">
        <title>A genome reference for cultivated species of the human gut microbiota.</title>
        <authorList>
            <person name="Zou Y."/>
            <person name="Xue W."/>
            <person name="Luo G."/>
        </authorList>
    </citation>
    <scope>NUCLEOTIDE SEQUENCE [LARGE SCALE GENOMIC DNA]</scope>
    <source>
        <strain evidence="3 4">OM02-16</strain>
    </source>
</reference>
<dbReference type="PANTHER" id="PTHR34987">
    <property type="entry name" value="C, PUTATIVE (AFU_ORTHOLOGUE AFUA_3G02880)-RELATED"/>
    <property type="match status" value="1"/>
</dbReference>
<dbReference type="Proteomes" id="UP000261285">
    <property type="component" value="Unassembled WGS sequence"/>
</dbReference>
<feature type="domain" description="Alpha-L-rhamnosidase six-hairpin glycosidase" evidence="1">
    <location>
        <begin position="194"/>
        <end position="524"/>
    </location>
</feature>
<dbReference type="Pfam" id="PF17389">
    <property type="entry name" value="Bac_rhamnosid6H"/>
    <property type="match status" value="1"/>
</dbReference>
<evidence type="ECO:0000313" key="4">
    <source>
        <dbReference type="Proteomes" id="UP000261285"/>
    </source>
</evidence>
<protein>
    <submittedName>
        <fullName evidence="3">Alpha-rhamnosidase</fullName>
    </submittedName>
</protein>
<dbReference type="Pfam" id="PF21104">
    <property type="entry name" value="Glyco_hydro_78_N"/>
    <property type="match status" value="1"/>
</dbReference>
<evidence type="ECO:0000259" key="1">
    <source>
        <dbReference type="Pfam" id="PF17389"/>
    </source>
</evidence>
<sequence length="527" mass="61379">MAFTFQINNDVKFKHDEKLLAKAEGFRPEIKKERIHPARIVEVIEDPLKLNGVGVTESDKSIDKIEEYGLKRNDKMILDFGDHRVGTFKIHIDQTGSPMDAPLYMRIKFAELPAELAAESKDYEGWLSRSWIQEEFIHIDELPATLELPRRYSFRYVELKVLDTSPKWQAVFSDPMVVTETSADYSGFEPMRFEDPELQKIYDIGVKTLADCTQDVFEDGPKRDRRLWLGDLRLQALANYATFDQTDLVKRCLYLFAAMTTEEGKISANVFVKPENVPDDTFLFEYSLFFISTLYDLHQAHPDEELIRELYPIAKKQMNITLKMFDENGKLNPDENYPVFVDWSNDFNKDTAGQAEMIYVMKQFIELVKVVRDSEISMYEKKLELITDYAKNVLFRPEKNLFATAWDEYNIASQVWMVLAHVMSDEENKSIMQTTIQELFPVKNIATPYMYHHIVEALFEAGLDEEAIHLMKSYWGKMISLGADTYWEAFDPDQPEYSPYGSPIVNSYCHAWSCTPVYLLKKYVKNK</sequence>